<dbReference type="PANTHER" id="PTHR21248">
    <property type="entry name" value="CARDIOLIPIN SYNTHASE"/>
    <property type="match status" value="1"/>
</dbReference>
<dbReference type="Gene3D" id="3.30.870.10">
    <property type="entry name" value="Endonuclease Chain A"/>
    <property type="match status" value="1"/>
</dbReference>
<name>W4RKN2_9BACI</name>
<dbReference type="Proteomes" id="UP000018949">
    <property type="component" value="Unassembled WGS sequence"/>
</dbReference>
<reference evidence="1 2" key="1">
    <citation type="submission" date="2013-12" db="EMBL/GenBank/DDBJ databases">
        <title>NBRP : Genome information of microbial organism related human and environment.</title>
        <authorList>
            <person name="Hattori M."/>
            <person name="Oshima K."/>
            <person name="Inaba H."/>
            <person name="Suda W."/>
            <person name="Sakamoto M."/>
            <person name="Iino T."/>
            <person name="Kitahara M."/>
            <person name="Oshida Y."/>
            <person name="Iida T."/>
            <person name="Kudo T."/>
            <person name="Itoh T."/>
            <person name="Ahmed I."/>
            <person name="Ohkuma M."/>
        </authorList>
    </citation>
    <scope>NUCLEOTIDE SEQUENCE [LARGE SCALE GENOMIC DNA]</scope>
    <source>
        <strain evidence="1 2">JCM 21738</strain>
    </source>
</reference>
<dbReference type="PANTHER" id="PTHR21248:SF7">
    <property type="entry name" value="MINOR CARDIOLIPIN SYNTHASE CLSB"/>
    <property type="match status" value="1"/>
</dbReference>
<keyword evidence="2" id="KW-1185">Reference proteome</keyword>
<dbReference type="eggNOG" id="COG1502">
    <property type="taxonomic scope" value="Bacteria"/>
</dbReference>
<dbReference type="EMBL" id="BAUW01000015">
    <property type="protein sequence ID" value="GAE44980.1"/>
    <property type="molecule type" value="Genomic_DNA"/>
</dbReference>
<comment type="caution">
    <text evidence="1">The sequence shown here is derived from an EMBL/GenBank/DDBJ whole genome shotgun (WGS) entry which is preliminary data.</text>
</comment>
<dbReference type="AlphaFoldDB" id="W4RKN2"/>
<protein>
    <submittedName>
        <fullName evidence="1">Cardiolipin synthetase</fullName>
    </submittedName>
</protein>
<evidence type="ECO:0000313" key="1">
    <source>
        <dbReference type="EMBL" id="GAE44980.1"/>
    </source>
</evidence>
<gene>
    <name evidence="1" type="ORF">JCM21738_1743</name>
</gene>
<accession>W4RKN2</accession>
<evidence type="ECO:0000313" key="2">
    <source>
        <dbReference type="Proteomes" id="UP000018949"/>
    </source>
</evidence>
<proteinExistence type="predicted"/>
<dbReference type="RefSeq" id="WP_243462924.1">
    <property type="nucleotide sequence ID" value="NZ_BAUW01000015.1"/>
</dbReference>
<dbReference type="SUPFAM" id="SSF56024">
    <property type="entry name" value="Phospholipase D/nuclease"/>
    <property type="match status" value="1"/>
</dbReference>
<organism evidence="1 2">
    <name type="scientific">Mesobacillus boroniphilus JCM 21738</name>
    <dbReference type="NCBI Taxonomy" id="1294265"/>
    <lineage>
        <taxon>Bacteria</taxon>
        <taxon>Bacillati</taxon>
        <taxon>Bacillota</taxon>
        <taxon>Bacilli</taxon>
        <taxon>Bacillales</taxon>
        <taxon>Bacillaceae</taxon>
        <taxon>Mesobacillus</taxon>
    </lineage>
</organism>
<sequence>MNFGLILIAIIAGLVLWLYADFTLGRKNHLANAKTNTLPVRESNLAIFAEGPELFDDLFSELKNARQHIHILFYIVQDDKISQEFLTILKEKVKAGVEVRLMVDWVGSG</sequence>